<feature type="region of interest" description="Disordered" evidence="1">
    <location>
        <begin position="499"/>
        <end position="534"/>
    </location>
</feature>
<feature type="compositionally biased region" description="Low complexity" evidence="1">
    <location>
        <begin position="517"/>
        <end position="530"/>
    </location>
</feature>
<feature type="compositionally biased region" description="Basic residues" evidence="1">
    <location>
        <begin position="439"/>
        <end position="452"/>
    </location>
</feature>
<proteinExistence type="predicted"/>
<feature type="region of interest" description="Disordered" evidence="1">
    <location>
        <begin position="145"/>
        <end position="246"/>
    </location>
</feature>
<accession>A0A8E2DUT2</accession>
<evidence type="ECO:0000313" key="3">
    <source>
        <dbReference type="Proteomes" id="UP000250043"/>
    </source>
</evidence>
<feature type="compositionally biased region" description="Polar residues" evidence="1">
    <location>
        <begin position="190"/>
        <end position="199"/>
    </location>
</feature>
<feature type="region of interest" description="Disordered" evidence="1">
    <location>
        <begin position="569"/>
        <end position="629"/>
    </location>
</feature>
<evidence type="ECO:0000313" key="2">
    <source>
        <dbReference type="EMBL" id="OCH96250.1"/>
    </source>
</evidence>
<dbReference type="OrthoDB" id="3254051at2759"/>
<sequence>MFLHHAFPSPPETRALPALSSLPPLGPDLFDISPPIPTMTSVDVYTFAKPPFGQQLVPNDIRSFYARHTVPTPSALSGSRYLRTRPLRATGPRPLGLNITDSCNAETSGPIAIASINQSHRIFTLRRVEDEQTLQLMASSKSTPILLQTTGNPHPTPPLLLPSSSARPTDADSQFQVLGPSSHDDPAEGSATNRKTTLQARRVTRGDLKLPPSISVPAYTAHSVLEESDRNTSELRPPDTPTSPFPYDEFRETLEQLEMLAAELRTLDPALVPPELHPPSPAPARLSEVQIHLPYLVASSSSSQSFGTRVARRGIDVQVSVVGTSVADASSLPFEGDLAGGGRGSDLSEVVRWVEEYGDWGISDKGKWKTPEISSSEVMHVQPDAHMHDRHSPSPSITSSTPSEPIHAYEPGSAPEFLVGSSTSLQVRGASGYISKPPPRPRRPSAAARKRSPPVLPPHGGNDFMWLAETFAEARAAAPKSRPHTASSSPTLRKLRNQFSLADIPGRTRPSTADVPATARSAQQTASSSSFPSIPKMRRQMSSADVMGRVKLSESLFTLGMTESASAADFKRKQTTRRGNTADASASYAASWPSTNPLPLDRSPDITTPRSERKGPLSSLKHLFKRTTR</sequence>
<evidence type="ECO:0000256" key="1">
    <source>
        <dbReference type="SAM" id="MobiDB-lite"/>
    </source>
</evidence>
<dbReference type="EMBL" id="KV722331">
    <property type="protein sequence ID" value="OCH96250.1"/>
    <property type="molecule type" value="Genomic_DNA"/>
</dbReference>
<name>A0A8E2DUT2_9APHY</name>
<protein>
    <submittedName>
        <fullName evidence="2">Uncharacterized protein</fullName>
    </submittedName>
</protein>
<feature type="region of interest" description="Disordered" evidence="1">
    <location>
        <begin position="385"/>
        <end position="461"/>
    </location>
</feature>
<organism evidence="2 3">
    <name type="scientific">Obba rivulosa</name>
    <dbReference type="NCBI Taxonomy" id="1052685"/>
    <lineage>
        <taxon>Eukaryota</taxon>
        <taxon>Fungi</taxon>
        <taxon>Dikarya</taxon>
        <taxon>Basidiomycota</taxon>
        <taxon>Agaricomycotina</taxon>
        <taxon>Agaricomycetes</taxon>
        <taxon>Polyporales</taxon>
        <taxon>Gelatoporiaceae</taxon>
        <taxon>Obba</taxon>
    </lineage>
</organism>
<keyword evidence="3" id="KW-1185">Reference proteome</keyword>
<gene>
    <name evidence="2" type="ORF">OBBRIDRAFT_229033</name>
</gene>
<dbReference type="Proteomes" id="UP000250043">
    <property type="component" value="Unassembled WGS sequence"/>
</dbReference>
<feature type="compositionally biased region" description="Low complexity" evidence="1">
    <location>
        <begin position="393"/>
        <end position="406"/>
    </location>
</feature>
<reference evidence="2 3" key="1">
    <citation type="submission" date="2016-07" db="EMBL/GenBank/DDBJ databases">
        <title>Draft genome of the white-rot fungus Obba rivulosa 3A-2.</title>
        <authorList>
            <consortium name="DOE Joint Genome Institute"/>
            <person name="Miettinen O."/>
            <person name="Riley R."/>
            <person name="Acob R."/>
            <person name="Barry K."/>
            <person name="Cullen D."/>
            <person name="De Vries R."/>
            <person name="Hainaut M."/>
            <person name="Hatakka A."/>
            <person name="Henrissat B."/>
            <person name="Hilden K."/>
            <person name="Kuo R."/>
            <person name="Labutti K."/>
            <person name="Lipzen A."/>
            <person name="Makela M.R."/>
            <person name="Sandor L."/>
            <person name="Spatafora J.W."/>
            <person name="Grigoriev I.V."/>
            <person name="Hibbett D.S."/>
        </authorList>
    </citation>
    <scope>NUCLEOTIDE SEQUENCE [LARGE SCALE GENOMIC DNA]</scope>
    <source>
        <strain evidence="2 3">3A-2</strain>
    </source>
</reference>
<feature type="compositionally biased region" description="Basic and acidic residues" evidence="1">
    <location>
        <begin position="224"/>
        <end position="237"/>
    </location>
</feature>
<dbReference type="AlphaFoldDB" id="A0A8E2DUT2"/>